<keyword evidence="2" id="KW-1185">Reference proteome</keyword>
<dbReference type="EMBL" id="JACMSC010000003">
    <property type="protein sequence ID" value="KAG6528685.1"/>
    <property type="molecule type" value="Genomic_DNA"/>
</dbReference>
<proteinExistence type="predicted"/>
<dbReference type="AlphaFoldDB" id="A0A8J5I725"/>
<protein>
    <submittedName>
        <fullName evidence="1">Uncharacterized protein</fullName>
    </submittedName>
</protein>
<name>A0A8J5I725_ZINOF</name>
<dbReference type="Proteomes" id="UP000734854">
    <property type="component" value="Unassembled WGS sequence"/>
</dbReference>
<accession>A0A8J5I725</accession>
<reference evidence="1 2" key="1">
    <citation type="submission" date="2020-08" db="EMBL/GenBank/DDBJ databases">
        <title>Plant Genome Project.</title>
        <authorList>
            <person name="Zhang R.-G."/>
        </authorList>
    </citation>
    <scope>NUCLEOTIDE SEQUENCE [LARGE SCALE GENOMIC DNA]</scope>
    <source>
        <tissue evidence="1">Rhizome</tissue>
    </source>
</reference>
<gene>
    <name evidence="1" type="ORF">ZIOFF_010869</name>
</gene>
<evidence type="ECO:0000313" key="2">
    <source>
        <dbReference type="Proteomes" id="UP000734854"/>
    </source>
</evidence>
<comment type="caution">
    <text evidence="1">The sequence shown here is derived from an EMBL/GenBank/DDBJ whole genome shotgun (WGS) entry which is preliminary data.</text>
</comment>
<sequence length="109" mass="12047">MAMRSALEALYRFSRSPVTVARESAALRSARLFSDGKGKILSEEEKAAENIYIQVSVKPFVFLSASIAQHSALPSLNIVWFLLCRNPMTRTDAAMLLQSGLVVMSLEQL</sequence>
<evidence type="ECO:0000313" key="1">
    <source>
        <dbReference type="EMBL" id="KAG6528685.1"/>
    </source>
</evidence>
<organism evidence="1 2">
    <name type="scientific">Zingiber officinale</name>
    <name type="common">Ginger</name>
    <name type="synonym">Amomum zingiber</name>
    <dbReference type="NCBI Taxonomy" id="94328"/>
    <lineage>
        <taxon>Eukaryota</taxon>
        <taxon>Viridiplantae</taxon>
        <taxon>Streptophyta</taxon>
        <taxon>Embryophyta</taxon>
        <taxon>Tracheophyta</taxon>
        <taxon>Spermatophyta</taxon>
        <taxon>Magnoliopsida</taxon>
        <taxon>Liliopsida</taxon>
        <taxon>Zingiberales</taxon>
        <taxon>Zingiberaceae</taxon>
        <taxon>Zingiber</taxon>
    </lineage>
</organism>